<dbReference type="PANTHER" id="PTHR34408">
    <property type="entry name" value="FAMILY PROTEIN, PUTATIVE-RELATED"/>
    <property type="match status" value="1"/>
</dbReference>
<dbReference type="Gene3D" id="1.10.530.10">
    <property type="match status" value="1"/>
</dbReference>
<dbReference type="EMBL" id="JAFFGU010000019">
    <property type="protein sequence ID" value="MBM7280375.1"/>
    <property type="molecule type" value="Genomic_DNA"/>
</dbReference>
<dbReference type="InterPro" id="IPR052354">
    <property type="entry name" value="Cell_Wall_Dynamics_Protein"/>
</dbReference>
<evidence type="ECO:0000313" key="2">
    <source>
        <dbReference type="Proteomes" id="UP001195196"/>
    </source>
</evidence>
<dbReference type="AlphaFoldDB" id="A0AAW4GB56"/>
<dbReference type="PANTHER" id="PTHR34408:SF1">
    <property type="entry name" value="GLYCOSYL HYDROLASE FAMILY 19 DOMAIN-CONTAINING PROTEIN HI_1415"/>
    <property type="match status" value="1"/>
</dbReference>
<dbReference type="RefSeq" id="WP_204718938.1">
    <property type="nucleotide sequence ID" value="NZ_JAFFGU010000019.1"/>
</dbReference>
<sequence>MDTATLARAMGDRLPLSRYADLTPAFNQAMAQAKCVTVNRAAMWCAQLGHESGGLQWMEEIASGAAYEGRSDLGNVRPGDGQRFKGRGPIQITGRHNYTKVSEWAYTCGLVPNPTFFVDNPAALASDRYGFLGPVWYWTVARPQINELCDRGDVAGVTRVINGGLTHLDDRVDRWNRCLKLGTALLPGDEMSFADDELKKKFPSRSKYRDSDAPIDTLAGYVLNIDARIHEEFVEREALKGVPEAVAKVKREALKGDKGAQAVLAQIEGTK</sequence>
<gene>
    <name evidence="1" type="ORF">JTZ10_21760</name>
</gene>
<evidence type="ECO:0008006" key="3">
    <source>
        <dbReference type="Google" id="ProtNLM"/>
    </source>
</evidence>
<name>A0AAW4GB56_GORRU</name>
<reference evidence="1" key="1">
    <citation type="submission" date="2021-02" db="EMBL/GenBank/DDBJ databases">
        <title>Taxonomy, biology and ecology of Rhodococcus bacteria occurring in California pistachio and other woody hosts as revealed by genome sequence analyses.</title>
        <authorList>
            <person name="Riely B."/>
            <person name="Gai Y."/>
        </authorList>
    </citation>
    <scope>NUCLEOTIDE SEQUENCE</scope>
    <source>
        <strain evidence="1">BP-295</strain>
    </source>
</reference>
<proteinExistence type="predicted"/>
<comment type="caution">
    <text evidence="1">The sequence shown here is derived from an EMBL/GenBank/DDBJ whole genome shotgun (WGS) entry which is preliminary data.</text>
</comment>
<accession>A0AAW4GB56</accession>
<dbReference type="InterPro" id="IPR023346">
    <property type="entry name" value="Lysozyme-like_dom_sf"/>
</dbReference>
<dbReference type="Proteomes" id="UP001195196">
    <property type="component" value="Unassembled WGS sequence"/>
</dbReference>
<evidence type="ECO:0000313" key="1">
    <source>
        <dbReference type="EMBL" id="MBM7280375.1"/>
    </source>
</evidence>
<protein>
    <recommendedName>
        <fullName evidence="3">Lysin A, glycosyl hydrolase domain</fullName>
    </recommendedName>
</protein>
<dbReference type="SUPFAM" id="SSF53955">
    <property type="entry name" value="Lysozyme-like"/>
    <property type="match status" value="1"/>
</dbReference>
<organism evidence="1 2">
    <name type="scientific">Gordonia rubripertincta</name>
    <name type="common">Rhodococcus corallinus</name>
    <dbReference type="NCBI Taxonomy" id="36822"/>
    <lineage>
        <taxon>Bacteria</taxon>
        <taxon>Bacillati</taxon>
        <taxon>Actinomycetota</taxon>
        <taxon>Actinomycetes</taxon>
        <taxon>Mycobacteriales</taxon>
        <taxon>Gordoniaceae</taxon>
        <taxon>Gordonia</taxon>
    </lineage>
</organism>